<proteinExistence type="predicted"/>
<dbReference type="InterPro" id="IPR002110">
    <property type="entry name" value="Ankyrin_rpt"/>
</dbReference>
<dbReference type="EMBL" id="JARVKF010000432">
    <property type="protein sequence ID" value="KAK9413952.1"/>
    <property type="molecule type" value="Genomic_DNA"/>
</dbReference>
<dbReference type="PANTHER" id="PTHR24188:SF29">
    <property type="entry name" value="GH09064P"/>
    <property type="match status" value="1"/>
</dbReference>
<dbReference type="PANTHER" id="PTHR24188">
    <property type="entry name" value="ANKYRIN REPEAT PROTEIN"/>
    <property type="match status" value="1"/>
</dbReference>
<protein>
    <recommendedName>
        <fullName evidence="7">Ankyrin</fullName>
    </recommendedName>
</protein>
<feature type="repeat" description="ANK" evidence="3">
    <location>
        <begin position="148"/>
        <end position="181"/>
    </location>
</feature>
<keyword evidence="1" id="KW-0677">Repeat</keyword>
<evidence type="ECO:0000256" key="3">
    <source>
        <dbReference type="PROSITE-ProRule" id="PRU00023"/>
    </source>
</evidence>
<accession>A0ABR2UHD9</accession>
<dbReference type="InterPro" id="IPR036770">
    <property type="entry name" value="Ankyrin_rpt-contain_sf"/>
</dbReference>
<feature type="repeat" description="ANK" evidence="3">
    <location>
        <begin position="281"/>
        <end position="313"/>
    </location>
</feature>
<sequence length="749" mass="80900">MTDQSYDHAPLIGGPRIPLIFIAALMNEYEEVCFLIAQNVDVNAVNPNTGATALHMAGSLENGRIVQKLLAAGADFSVVNGNNETPMHEAAIGGNFEAVKLLIEAGASASGRGRGGASPLHMAAWNGHINVLKLLIDTGVDIHAVDHDGQAPLHVAASHGAGPETLQVLLEAGSDINARSNTGETPLLKAGGYGDMVAMLIQEGADLKIASNDGMTALHTAAKEGVREQVELILDTKAFDVKLKTADGMTPLHFAASKWYSEDITPFLLDAGADVDDVDNDGNTALHLASQAWCDNVVKVLLDRGAAKDKRNNMEETALHVAARMGMIEPVRSLLQAGADFQVVDGNGLTPKQSAETGKEEQVRTQTQQWAEEGPHSEERNGQVRDQILKSAERHRGVGTGTALKHINAKTSQEGEVMEREVPLLERDVSDAKVCSVARSAPSAPCPLIVWDMPGIQYYPEDPRIQQLNQACTDSAFEEFQRLLTEWCAMENPSPPHGPAGYPLGTVEPSLYHAIRMDRPTFVAYLLDIGLRLGRLAAWEASEHKCSPRMWQVFVDHGHFDISAPMEDFGLSPLGYVLDDEKLVEWFLAQGADPNAESQWGLTPFLKAVGHSPLSTVKLLHTAGGSAVNSVPFVCSPYPPLPQRSDVTPESRLEVLRYLLDAGADPNARKWAHNGKGYASDFDWGIGLNDALANGRLELAEELLRRGARTDVPTCNIASQGETAIALATRYMPALLPLVEECRARWQGQ</sequence>
<dbReference type="Pfam" id="PF12796">
    <property type="entry name" value="Ank_2"/>
    <property type="match status" value="3"/>
</dbReference>
<organism evidence="5 6">
    <name type="scientific">Seiridium unicorne</name>
    <dbReference type="NCBI Taxonomy" id="138068"/>
    <lineage>
        <taxon>Eukaryota</taxon>
        <taxon>Fungi</taxon>
        <taxon>Dikarya</taxon>
        <taxon>Ascomycota</taxon>
        <taxon>Pezizomycotina</taxon>
        <taxon>Sordariomycetes</taxon>
        <taxon>Xylariomycetidae</taxon>
        <taxon>Amphisphaeriales</taxon>
        <taxon>Sporocadaceae</taxon>
        <taxon>Seiridium</taxon>
    </lineage>
</organism>
<evidence type="ECO:0000256" key="2">
    <source>
        <dbReference type="ARBA" id="ARBA00023043"/>
    </source>
</evidence>
<evidence type="ECO:0000256" key="4">
    <source>
        <dbReference type="SAM" id="MobiDB-lite"/>
    </source>
</evidence>
<feature type="repeat" description="ANK" evidence="3">
    <location>
        <begin position="115"/>
        <end position="147"/>
    </location>
</feature>
<feature type="repeat" description="ANK" evidence="3">
    <location>
        <begin position="213"/>
        <end position="238"/>
    </location>
</feature>
<gene>
    <name evidence="5" type="ORF">SUNI508_11528</name>
</gene>
<feature type="region of interest" description="Disordered" evidence="4">
    <location>
        <begin position="346"/>
        <end position="383"/>
    </location>
</feature>
<reference evidence="5 6" key="1">
    <citation type="journal article" date="2024" name="J. Plant Pathol.">
        <title>Sequence and assembly of the genome of Seiridium unicorne, isolate CBS 538.82, causal agent of cypress canker disease.</title>
        <authorList>
            <person name="Scali E."/>
            <person name="Rocca G.D."/>
            <person name="Danti R."/>
            <person name="Garbelotto M."/>
            <person name="Barberini S."/>
            <person name="Baroncelli R."/>
            <person name="Emiliani G."/>
        </authorList>
    </citation>
    <scope>NUCLEOTIDE SEQUENCE [LARGE SCALE GENOMIC DNA]</scope>
    <source>
        <strain evidence="5 6">BM-138-508</strain>
    </source>
</reference>
<evidence type="ECO:0000256" key="1">
    <source>
        <dbReference type="ARBA" id="ARBA00022737"/>
    </source>
</evidence>
<evidence type="ECO:0008006" key="7">
    <source>
        <dbReference type="Google" id="ProtNLM"/>
    </source>
</evidence>
<evidence type="ECO:0000313" key="5">
    <source>
        <dbReference type="EMBL" id="KAK9413952.1"/>
    </source>
</evidence>
<feature type="repeat" description="ANK" evidence="3">
    <location>
        <begin position="314"/>
        <end position="346"/>
    </location>
</feature>
<dbReference type="SMART" id="SM00248">
    <property type="entry name" value="ANK"/>
    <property type="match status" value="14"/>
</dbReference>
<evidence type="ECO:0000313" key="6">
    <source>
        <dbReference type="Proteomes" id="UP001408356"/>
    </source>
</evidence>
<feature type="repeat" description="ANK" evidence="3">
    <location>
        <begin position="82"/>
        <end position="114"/>
    </location>
</feature>
<name>A0ABR2UHD9_9PEZI</name>
<dbReference type="PROSITE" id="PS50088">
    <property type="entry name" value="ANK_REPEAT"/>
    <property type="match status" value="8"/>
</dbReference>
<dbReference type="Gene3D" id="1.25.40.20">
    <property type="entry name" value="Ankyrin repeat-containing domain"/>
    <property type="match status" value="6"/>
</dbReference>
<dbReference type="Proteomes" id="UP001408356">
    <property type="component" value="Unassembled WGS sequence"/>
</dbReference>
<feature type="repeat" description="ANK" evidence="3">
    <location>
        <begin position="247"/>
        <end position="280"/>
    </location>
</feature>
<dbReference type="PROSITE" id="PS50297">
    <property type="entry name" value="ANK_REP_REGION"/>
    <property type="match status" value="8"/>
</dbReference>
<feature type="repeat" description="ANK" evidence="3">
    <location>
        <begin position="49"/>
        <end position="81"/>
    </location>
</feature>
<dbReference type="SUPFAM" id="SSF48403">
    <property type="entry name" value="Ankyrin repeat"/>
    <property type="match status" value="2"/>
</dbReference>
<dbReference type="PRINTS" id="PR01415">
    <property type="entry name" value="ANKYRIN"/>
</dbReference>
<keyword evidence="6" id="KW-1185">Reference proteome</keyword>
<feature type="compositionally biased region" description="Basic and acidic residues" evidence="4">
    <location>
        <begin position="373"/>
        <end position="383"/>
    </location>
</feature>
<keyword evidence="2 3" id="KW-0040">ANK repeat</keyword>
<comment type="caution">
    <text evidence="5">The sequence shown here is derived from an EMBL/GenBank/DDBJ whole genome shotgun (WGS) entry which is preliminary data.</text>
</comment>